<name>A0A1T5MAA3_9BACT</name>
<sequence length="154" mass="17570">MKPFTKDNKDDSQSGDQRIKGRFAEWVDILKLQLANFLGRQSQKLSLRQQKRILLLAGVLMGGISLALIIRPFQDSSTHTFNIPEGMNATAFIIPPRERDAVIAEEDYLMLLKFKSTLDSLYKTNRPVYDELLQGHAGLLDSINFLISIYSNRR</sequence>
<keyword evidence="3" id="KW-1185">Reference proteome</keyword>
<protein>
    <submittedName>
        <fullName evidence="2">Uncharacterized protein</fullName>
    </submittedName>
</protein>
<evidence type="ECO:0000256" key="1">
    <source>
        <dbReference type="SAM" id="Phobius"/>
    </source>
</evidence>
<dbReference type="EMBL" id="FUZU01000004">
    <property type="protein sequence ID" value="SKC85181.1"/>
    <property type="molecule type" value="Genomic_DNA"/>
</dbReference>
<dbReference type="Proteomes" id="UP000190961">
    <property type="component" value="Unassembled WGS sequence"/>
</dbReference>
<dbReference type="STRING" id="688867.SAMN05660236_4847"/>
<keyword evidence="1" id="KW-0812">Transmembrane</keyword>
<evidence type="ECO:0000313" key="3">
    <source>
        <dbReference type="Proteomes" id="UP000190961"/>
    </source>
</evidence>
<keyword evidence="1" id="KW-0472">Membrane</keyword>
<reference evidence="2 3" key="1">
    <citation type="submission" date="2017-02" db="EMBL/GenBank/DDBJ databases">
        <authorList>
            <person name="Peterson S.W."/>
        </authorList>
    </citation>
    <scope>NUCLEOTIDE SEQUENCE [LARGE SCALE GENOMIC DNA]</scope>
    <source>
        <strain evidence="2 3">DSM 25262</strain>
    </source>
</reference>
<proteinExistence type="predicted"/>
<dbReference type="OrthoDB" id="670725at2"/>
<organism evidence="2 3">
    <name type="scientific">Ohtaekwangia koreensis</name>
    <dbReference type="NCBI Taxonomy" id="688867"/>
    <lineage>
        <taxon>Bacteria</taxon>
        <taxon>Pseudomonadati</taxon>
        <taxon>Bacteroidota</taxon>
        <taxon>Cytophagia</taxon>
        <taxon>Cytophagales</taxon>
        <taxon>Fulvivirgaceae</taxon>
        <taxon>Ohtaekwangia</taxon>
    </lineage>
</organism>
<accession>A0A1T5MAA3</accession>
<dbReference type="AlphaFoldDB" id="A0A1T5MAA3"/>
<keyword evidence="1" id="KW-1133">Transmembrane helix</keyword>
<feature type="transmembrane region" description="Helical" evidence="1">
    <location>
        <begin position="53"/>
        <end position="73"/>
    </location>
</feature>
<gene>
    <name evidence="2" type="ORF">SAMN05660236_4847</name>
</gene>
<dbReference type="RefSeq" id="WP_079689382.1">
    <property type="nucleotide sequence ID" value="NZ_FUZU01000004.1"/>
</dbReference>
<evidence type="ECO:0000313" key="2">
    <source>
        <dbReference type="EMBL" id="SKC85181.1"/>
    </source>
</evidence>